<reference evidence="1 2" key="1">
    <citation type="journal article" date="2016" name="Nat. Commun.">
        <title>Thousands of microbial genomes shed light on interconnected biogeochemical processes in an aquifer system.</title>
        <authorList>
            <person name="Anantharaman K."/>
            <person name="Brown C.T."/>
            <person name="Hug L.A."/>
            <person name="Sharon I."/>
            <person name="Castelle C.J."/>
            <person name="Probst A.J."/>
            <person name="Thomas B.C."/>
            <person name="Singh A."/>
            <person name="Wilkins M.J."/>
            <person name="Karaoz U."/>
            <person name="Brodie E.L."/>
            <person name="Williams K.H."/>
            <person name="Hubbard S.S."/>
            <person name="Banfield J.F."/>
        </authorList>
    </citation>
    <scope>NUCLEOTIDE SEQUENCE [LARGE SCALE GENOMIC DNA]</scope>
</reference>
<name>A0A1F6T9M4_9PROT</name>
<sequence length="84" mass="9249">MSDETLDDLDAKLASTSAELLKSFLTIARLRAADQETVEAIEGLTAARLILTVVREQIQVELLADIDGETRRIYAATFAEQVLQ</sequence>
<proteinExistence type="predicted"/>
<dbReference type="Proteomes" id="UP000177925">
    <property type="component" value="Unassembled WGS sequence"/>
</dbReference>
<comment type="caution">
    <text evidence="1">The sequence shown here is derived from an EMBL/GenBank/DDBJ whole genome shotgun (WGS) entry which is preliminary data.</text>
</comment>
<protein>
    <submittedName>
        <fullName evidence="1">Uncharacterized protein</fullName>
    </submittedName>
</protein>
<evidence type="ECO:0000313" key="2">
    <source>
        <dbReference type="Proteomes" id="UP000177925"/>
    </source>
</evidence>
<gene>
    <name evidence="1" type="ORF">A2150_00495</name>
</gene>
<dbReference type="STRING" id="1817758.A2150_00495"/>
<dbReference type="AlphaFoldDB" id="A0A1F6T9M4"/>
<accession>A0A1F6T9M4</accession>
<organism evidence="1 2">
    <name type="scientific">Candidatus Muproteobacteria bacterium RBG_16_64_11</name>
    <dbReference type="NCBI Taxonomy" id="1817758"/>
    <lineage>
        <taxon>Bacteria</taxon>
        <taxon>Pseudomonadati</taxon>
        <taxon>Pseudomonadota</taxon>
        <taxon>Candidatus Muproteobacteria</taxon>
    </lineage>
</organism>
<dbReference type="EMBL" id="MFSS01000115">
    <property type="protein sequence ID" value="OGI41828.1"/>
    <property type="molecule type" value="Genomic_DNA"/>
</dbReference>
<evidence type="ECO:0000313" key="1">
    <source>
        <dbReference type="EMBL" id="OGI41828.1"/>
    </source>
</evidence>